<keyword evidence="6 8" id="KW-1133">Transmembrane helix</keyword>
<feature type="transmembrane region" description="Helical" evidence="8">
    <location>
        <begin position="167"/>
        <end position="186"/>
    </location>
</feature>
<evidence type="ECO:0000313" key="10">
    <source>
        <dbReference type="Proteomes" id="UP000199403"/>
    </source>
</evidence>
<keyword evidence="3" id="KW-0813">Transport</keyword>
<keyword evidence="4" id="KW-1003">Cell membrane</keyword>
<feature type="transmembrane region" description="Helical" evidence="8">
    <location>
        <begin position="319"/>
        <end position="344"/>
    </location>
</feature>
<keyword evidence="10" id="KW-1185">Reference proteome</keyword>
<evidence type="ECO:0000256" key="5">
    <source>
        <dbReference type="ARBA" id="ARBA00022692"/>
    </source>
</evidence>
<organism evidence="9 10">
    <name type="scientific">Cyclobacterium xiamenense</name>
    <dbReference type="NCBI Taxonomy" id="1297121"/>
    <lineage>
        <taxon>Bacteria</taxon>
        <taxon>Pseudomonadati</taxon>
        <taxon>Bacteroidota</taxon>
        <taxon>Cytophagia</taxon>
        <taxon>Cytophagales</taxon>
        <taxon>Cyclobacteriaceae</taxon>
        <taxon>Cyclobacterium</taxon>
    </lineage>
</organism>
<protein>
    <submittedName>
        <fullName evidence="9">Predicted PurR-regulated permease PerM</fullName>
    </submittedName>
</protein>
<feature type="transmembrane region" description="Helical" evidence="8">
    <location>
        <begin position="15"/>
        <end position="35"/>
    </location>
</feature>
<evidence type="ECO:0000256" key="1">
    <source>
        <dbReference type="ARBA" id="ARBA00004651"/>
    </source>
</evidence>
<comment type="similarity">
    <text evidence="2">Belongs to the autoinducer-2 exporter (AI-2E) (TC 2.A.86) family.</text>
</comment>
<dbReference type="Pfam" id="PF01594">
    <property type="entry name" value="AI-2E_transport"/>
    <property type="match status" value="1"/>
</dbReference>
<dbReference type="Proteomes" id="UP000199403">
    <property type="component" value="Unassembled WGS sequence"/>
</dbReference>
<evidence type="ECO:0000256" key="6">
    <source>
        <dbReference type="ARBA" id="ARBA00022989"/>
    </source>
</evidence>
<evidence type="ECO:0000256" key="4">
    <source>
        <dbReference type="ARBA" id="ARBA00022475"/>
    </source>
</evidence>
<keyword evidence="7 8" id="KW-0472">Membrane</keyword>
<keyword evidence="5 8" id="KW-0812">Transmembrane</keyword>
<sequence length="353" mass="38470">MASPLNPQVQKPSQIHIVIQILALGILLLLSFFIVKPFITLLIWGGVLAITFGPLHRLLTKQLKIRPGLSAGIIVLGLLMVIILPAILIMLSTVDEFKALISTFQSNDLHIPPPYDGISQFPIIGPYLYSVWEEASLNLSETFIKHQDEIKPVLIEFLGMVSHTASGIFTFTLSILVSGVFMAYSVEEGQYARKFFTKLAGKSGERMADDARTTVINVVKGILGVSIIQALFCGLGMFIAGIPFTGIWILVSLILSVFQIGLFPVSIGVIIYIWMNGSLGMAIFLTVWMVFAGLLDNFLKPMILGKGAPVPSMVVFMGAFGGFLYSGILGLFTGAIILTFAYTLTMSWLEEAS</sequence>
<dbReference type="GO" id="GO:0005886">
    <property type="term" value="C:plasma membrane"/>
    <property type="evidence" value="ECO:0007669"/>
    <property type="project" value="UniProtKB-SubCell"/>
</dbReference>
<proteinExistence type="inferred from homology"/>
<reference evidence="10" key="1">
    <citation type="submission" date="2016-10" db="EMBL/GenBank/DDBJ databases">
        <authorList>
            <person name="Varghese N."/>
            <person name="Submissions S."/>
        </authorList>
    </citation>
    <scope>NUCLEOTIDE SEQUENCE [LARGE SCALE GENOMIC DNA]</scope>
    <source>
        <strain evidence="10">IBRC-M 10761</strain>
    </source>
</reference>
<evidence type="ECO:0000256" key="7">
    <source>
        <dbReference type="ARBA" id="ARBA00023136"/>
    </source>
</evidence>
<dbReference type="STRING" id="1416801.SAMN05192553_102948"/>
<dbReference type="EMBL" id="FNZH01000002">
    <property type="protein sequence ID" value="SEJ21211.1"/>
    <property type="molecule type" value="Genomic_DNA"/>
</dbReference>
<dbReference type="InterPro" id="IPR002549">
    <property type="entry name" value="AI-2E-like"/>
</dbReference>
<evidence type="ECO:0000256" key="3">
    <source>
        <dbReference type="ARBA" id="ARBA00022448"/>
    </source>
</evidence>
<dbReference type="PANTHER" id="PTHR21716:SF67">
    <property type="entry name" value="TRANSPORT PROTEIN YDIK-RELATED"/>
    <property type="match status" value="1"/>
</dbReference>
<dbReference type="AlphaFoldDB" id="A0A1H6WWB5"/>
<feature type="transmembrane region" description="Helical" evidence="8">
    <location>
        <begin position="222"/>
        <end position="242"/>
    </location>
</feature>
<dbReference type="OrthoDB" id="106838at2"/>
<dbReference type="PANTHER" id="PTHR21716">
    <property type="entry name" value="TRANSMEMBRANE PROTEIN"/>
    <property type="match status" value="1"/>
</dbReference>
<feature type="transmembrane region" description="Helical" evidence="8">
    <location>
        <begin position="71"/>
        <end position="91"/>
    </location>
</feature>
<evidence type="ECO:0000313" key="9">
    <source>
        <dbReference type="EMBL" id="SEJ21211.1"/>
    </source>
</evidence>
<gene>
    <name evidence="9" type="ORF">SAMN05192553_102948</name>
</gene>
<accession>A0A1H6WWB5</accession>
<evidence type="ECO:0000256" key="2">
    <source>
        <dbReference type="ARBA" id="ARBA00009773"/>
    </source>
</evidence>
<feature type="transmembrane region" description="Helical" evidence="8">
    <location>
        <begin position="41"/>
        <end position="59"/>
    </location>
</feature>
<feature type="transmembrane region" description="Helical" evidence="8">
    <location>
        <begin position="281"/>
        <end position="299"/>
    </location>
</feature>
<feature type="transmembrane region" description="Helical" evidence="8">
    <location>
        <begin position="248"/>
        <end position="274"/>
    </location>
</feature>
<comment type="subcellular location">
    <subcellularLocation>
        <location evidence="1">Cell membrane</location>
        <topology evidence="1">Multi-pass membrane protein</topology>
    </subcellularLocation>
</comment>
<name>A0A1H6WWB5_9BACT</name>
<evidence type="ECO:0000256" key="8">
    <source>
        <dbReference type="SAM" id="Phobius"/>
    </source>
</evidence>